<comment type="caution">
    <text evidence="1">The sequence shown here is derived from an EMBL/GenBank/DDBJ whole genome shotgun (WGS) entry which is preliminary data.</text>
</comment>
<dbReference type="Gene3D" id="2.160.20.10">
    <property type="entry name" value="Single-stranded right-handed beta-helix, Pectin lyase-like"/>
    <property type="match status" value="1"/>
</dbReference>
<dbReference type="InterPro" id="IPR022208">
    <property type="entry name" value="DUF3737"/>
</dbReference>
<dbReference type="Proteomes" id="UP000824165">
    <property type="component" value="Unassembled WGS sequence"/>
</dbReference>
<dbReference type="SUPFAM" id="SSF51126">
    <property type="entry name" value="Pectin lyase-like"/>
    <property type="match status" value="1"/>
</dbReference>
<dbReference type="InterPro" id="IPR012334">
    <property type="entry name" value="Pectin_lyas_fold"/>
</dbReference>
<evidence type="ECO:0000313" key="1">
    <source>
        <dbReference type="EMBL" id="HIT85164.1"/>
    </source>
</evidence>
<name>A0A9D1H4P8_9FIRM</name>
<reference evidence="1" key="2">
    <citation type="journal article" date="2021" name="PeerJ">
        <title>Extensive microbial diversity within the chicken gut microbiome revealed by metagenomics and culture.</title>
        <authorList>
            <person name="Gilroy R."/>
            <person name="Ravi A."/>
            <person name="Getino M."/>
            <person name="Pursley I."/>
            <person name="Horton D.L."/>
            <person name="Alikhan N.F."/>
            <person name="Baker D."/>
            <person name="Gharbi K."/>
            <person name="Hall N."/>
            <person name="Watson M."/>
            <person name="Adriaenssens E.M."/>
            <person name="Foster-Nyarko E."/>
            <person name="Jarju S."/>
            <person name="Secka A."/>
            <person name="Antonio M."/>
            <person name="Oren A."/>
            <person name="Chaudhuri R.R."/>
            <person name="La Ragione R."/>
            <person name="Hildebrand F."/>
            <person name="Pallen M.J."/>
        </authorList>
    </citation>
    <scope>NUCLEOTIDE SEQUENCE</scope>
    <source>
        <strain evidence="1">CHK181-108</strain>
    </source>
</reference>
<dbReference type="AlphaFoldDB" id="A0A9D1H4P8"/>
<dbReference type="InterPro" id="IPR011050">
    <property type="entry name" value="Pectin_lyase_fold/virulence"/>
</dbReference>
<protein>
    <submittedName>
        <fullName evidence="1">DUF3737 family protein</fullName>
    </submittedName>
</protein>
<gene>
    <name evidence="1" type="ORF">IAA60_04560</name>
</gene>
<sequence length="289" mass="32661">MSAMLYKNKSYDEERALYGVKDADIENCKFEGPADGESALKETRGLNIRNCDFLLRYPLWHTADTVMENCTMTETCRAALWYDRNTVIRASSLGGIKAVRECDGTKIEGCKINSTEFGWFCRGLDIKNSELVSEYPFLHTSGLHIDGLKMQGKYSFQYVENAEIRNSELNTKDAFWHSRNITVYDSVVRGEYLGWYSENLKLVRCRITGTQPLCYAKGLVLEDCTMTDCDLSFENSDVTARIKGAVTSVKNPMSGRICADEIGEIIMDEYAKGSTCRIFAKSDRLKQCG</sequence>
<accession>A0A9D1H4P8</accession>
<reference evidence="1" key="1">
    <citation type="submission" date="2020-10" db="EMBL/GenBank/DDBJ databases">
        <authorList>
            <person name="Gilroy R."/>
        </authorList>
    </citation>
    <scope>NUCLEOTIDE SEQUENCE</scope>
    <source>
        <strain evidence="1">CHK181-108</strain>
    </source>
</reference>
<proteinExistence type="predicted"/>
<dbReference type="EMBL" id="DVLU01000040">
    <property type="protein sequence ID" value="HIT85164.1"/>
    <property type="molecule type" value="Genomic_DNA"/>
</dbReference>
<organism evidence="1 2">
    <name type="scientific">Candidatus Ornithomonoglobus intestinigallinarum</name>
    <dbReference type="NCBI Taxonomy" id="2840894"/>
    <lineage>
        <taxon>Bacteria</taxon>
        <taxon>Bacillati</taxon>
        <taxon>Bacillota</taxon>
        <taxon>Clostridia</taxon>
        <taxon>Candidatus Ornithomonoglobus</taxon>
    </lineage>
</organism>
<evidence type="ECO:0000313" key="2">
    <source>
        <dbReference type="Proteomes" id="UP000824165"/>
    </source>
</evidence>
<dbReference type="Pfam" id="PF12541">
    <property type="entry name" value="DUF3737"/>
    <property type="match status" value="1"/>
</dbReference>